<gene>
    <name evidence="1" type="ORF">HPB50_007670</name>
</gene>
<proteinExistence type="predicted"/>
<accession>A0ACB7SPH2</accession>
<comment type="caution">
    <text evidence="1">The sequence shown here is derived from an EMBL/GenBank/DDBJ whole genome shotgun (WGS) entry which is preliminary data.</text>
</comment>
<evidence type="ECO:0000313" key="1">
    <source>
        <dbReference type="EMBL" id="KAH6935674.1"/>
    </source>
</evidence>
<sequence length="306" mass="32904">MVKDMSNAGTQHITLYDLEHYEPWVTRALSLQLSKEERVFVPPPPSGGVMTAFALSVMDKFRTGDGLLPDDVLSAHRMVEALKFAYGSRPKLGDMRKVRLSSLISALTSPDTATEIAQKKIADKPHPNVQDYGLESASVEDQGSGQIVIVGPDGDAVAMTSTINDPFGALVASSSTGIILNNEMRDFSPRGTVDVYGFPAGKENDIEPGKRPMSSLTPLIVVGQSGDVLFAGSALGGPKCTSALTQVAARTLWMEHTVKQAIDAGRLHNHLLPENVVKYEETADKGRPLVSQEAWPPDIPRRCLAG</sequence>
<dbReference type="EMBL" id="CM023483">
    <property type="protein sequence ID" value="KAH6935674.1"/>
    <property type="molecule type" value="Genomic_DNA"/>
</dbReference>
<keyword evidence="2" id="KW-1185">Reference proteome</keyword>
<reference evidence="1" key="1">
    <citation type="submission" date="2020-05" db="EMBL/GenBank/DDBJ databases">
        <title>Large-scale comparative analyses of tick genomes elucidate their genetic diversity and vector capacities.</title>
        <authorList>
            <person name="Jia N."/>
            <person name="Wang J."/>
            <person name="Shi W."/>
            <person name="Du L."/>
            <person name="Sun Y."/>
            <person name="Zhan W."/>
            <person name="Jiang J."/>
            <person name="Wang Q."/>
            <person name="Zhang B."/>
            <person name="Ji P."/>
            <person name="Sakyi L.B."/>
            <person name="Cui X."/>
            <person name="Yuan T."/>
            <person name="Jiang B."/>
            <person name="Yang W."/>
            <person name="Lam T.T.-Y."/>
            <person name="Chang Q."/>
            <person name="Ding S."/>
            <person name="Wang X."/>
            <person name="Zhu J."/>
            <person name="Ruan X."/>
            <person name="Zhao L."/>
            <person name="Wei J."/>
            <person name="Que T."/>
            <person name="Du C."/>
            <person name="Cheng J."/>
            <person name="Dai P."/>
            <person name="Han X."/>
            <person name="Huang E."/>
            <person name="Gao Y."/>
            <person name="Liu J."/>
            <person name="Shao H."/>
            <person name="Ye R."/>
            <person name="Li L."/>
            <person name="Wei W."/>
            <person name="Wang X."/>
            <person name="Wang C."/>
            <person name="Yang T."/>
            <person name="Huo Q."/>
            <person name="Li W."/>
            <person name="Guo W."/>
            <person name="Chen H."/>
            <person name="Zhou L."/>
            <person name="Ni X."/>
            <person name="Tian J."/>
            <person name="Zhou Y."/>
            <person name="Sheng Y."/>
            <person name="Liu T."/>
            <person name="Pan Y."/>
            <person name="Xia L."/>
            <person name="Li J."/>
            <person name="Zhao F."/>
            <person name="Cao W."/>
        </authorList>
    </citation>
    <scope>NUCLEOTIDE SEQUENCE</scope>
    <source>
        <strain evidence="1">Hyas-2018</strain>
    </source>
</reference>
<evidence type="ECO:0000313" key="2">
    <source>
        <dbReference type="Proteomes" id="UP000821845"/>
    </source>
</evidence>
<organism evidence="1 2">
    <name type="scientific">Hyalomma asiaticum</name>
    <name type="common">Tick</name>
    <dbReference type="NCBI Taxonomy" id="266040"/>
    <lineage>
        <taxon>Eukaryota</taxon>
        <taxon>Metazoa</taxon>
        <taxon>Ecdysozoa</taxon>
        <taxon>Arthropoda</taxon>
        <taxon>Chelicerata</taxon>
        <taxon>Arachnida</taxon>
        <taxon>Acari</taxon>
        <taxon>Parasitiformes</taxon>
        <taxon>Ixodida</taxon>
        <taxon>Ixodoidea</taxon>
        <taxon>Ixodidae</taxon>
        <taxon>Hyalomminae</taxon>
        <taxon>Hyalomma</taxon>
    </lineage>
</organism>
<protein>
    <submittedName>
        <fullName evidence="1">Uncharacterized protein</fullName>
    </submittedName>
</protein>
<name>A0ACB7SPH2_HYAAI</name>
<dbReference type="Proteomes" id="UP000821845">
    <property type="component" value="Chromosome 3"/>
</dbReference>